<name>A0ACC2KYQ9_PERAE</name>
<dbReference type="EMBL" id="CM056814">
    <property type="protein sequence ID" value="KAJ8625918.1"/>
    <property type="molecule type" value="Genomic_DNA"/>
</dbReference>
<reference evidence="1 2" key="1">
    <citation type="journal article" date="2022" name="Hortic Res">
        <title>A haplotype resolved chromosomal level avocado genome allows analysis of novel avocado genes.</title>
        <authorList>
            <person name="Nath O."/>
            <person name="Fletcher S.J."/>
            <person name="Hayward A."/>
            <person name="Shaw L.M."/>
            <person name="Masouleh A.K."/>
            <person name="Furtado A."/>
            <person name="Henry R.J."/>
            <person name="Mitter N."/>
        </authorList>
    </citation>
    <scope>NUCLEOTIDE SEQUENCE [LARGE SCALE GENOMIC DNA]</scope>
    <source>
        <strain evidence="2">cv. Hass</strain>
    </source>
</reference>
<proteinExistence type="predicted"/>
<comment type="caution">
    <text evidence="1">The sequence shown here is derived from an EMBL/GenBank/DDBJ whole genome shotgun (WGS) entry which is preliminary data.</text>
</comment>
<evidence type="ECO:0000313" key="1">
    <source>
        <dbReference type="EMBL" id="KAJ8625918.1"/>
    </source>
</evidence>
<sequence length="623" mass="69627">MHAAITRHFLPIKIPAGADADTAAGVKKLPARRTPPPAKISRAVSGTAEVQRIYVEDDVDDESIAAFWDYQFLFVSQRFEAAEPVVLRVVEGAIPPDFPSGKYYLAGPGVFSDDYGSTVHPLDGHGYLRAFSIGGPSGEVKYTARYVATEAKEEEWDGDVGRWRFTHRGPFSVLRGGKKVGNTKVMKNVANTCVLRWGAHLLCLWEGGAPYKIDPRTLDTVGLFDVFGGDGEEEEEEEVEVERKGAGRALVDVAAGFLKPILHGVFKMPPKRLLSHYKIDACQNRLLLISCNAEDMLLPLSNFTFYEFDLNFKLLQKKEFSIPDHLMIHDWAFTDSHYIIFGNRIKLDVPGSMLAVSGLSPMISALSVNPSRPTSPIYLLPRFSEEGSSHLDKWRVPIEVPSQLWLLHVANSFEQKDDRGNLDIQIYAAACSYQWFNFQKMFGYDWKTGKLDPSFMNAREGEESTLPHLVRVSVELNAKGDCQKCSVEPLNQWKRPSDFPAINPAFSGSRNSYIYTATSSGSRQFLPHFPFDSVAKINIIDGSVSTWSSRSRRFIGEPVFVPKGDEEDDGYLLVVEYAVSVQRCYLVILDSKRIGTANAVVTKLEVPKHLNFPLGFHGFWAPD</sequence>
<protein>
    <submittedName>
        <fullName evidence="1">Uncharacterized protein</fullName>
    </submittedName>
</protein>
<gene>
    <name evidence="1" type="ORF">MRB53_019225</name>
</gene>
<accession>A0ACC2KYQ9</accession>
<organism evidence="1 2">
    <name type="scientific">Persea americana</name>
    <name type="common">Avocado</name>
    <dbReference type="NCBI Taxonomy" id="3435"/>
    <lineage>
        <taxon>Eukaryota</taxon>
        <taxon>Viridiplantae</taxon>
        <taxon>Streptophyta</taxon>
        <taxon>Embryophyta</taxon>
        <taxon>Tracheophyta</taxon>
        <taxon>Spermatophyta</taxon>
        <taxon>Magnoliopsida</taxon>
        <taxon>Magnoliidae</taxon>
        <taxon>Laurales</taxon>
        <taxon>Lauraceae</taxon>
        <taxon>Persea</taxon>
    </lineage>
</organism>
<evidence type="ECO:0000313" key="2">
    <source>
        <dbReference type="Proteomes" id="UP001234297"/>
    </source>
</evidence>
<keyword evidence="2" id="KW-1185">Reference proteome</keyword>
<dbReference type="Proteomes" id="UP001234297">
    <property type="component" value="Chromosome 6"/>
</dbReference>